<feature type="compositionally biased region" description="Polar residues" evidence="1">
    <location>
        <begin position="630"/>
        <end position="639"/>
    </location>
</feature>
<feature type="region of interest" description="Disordered" evidence="1">
    <location>
        <begin position="837"/>
        <end position="910"/>
    </location>
</feature>
<feature type="compositionally biased region" description="Low complexity" evidence="1">
    <location>
        <begin position="303"/>
        <end position="323"/>
    </location>
</feature>
<feature type="compositionally biased region" description="Polar residues" evidence="1">
    <location>
        <begin position="230"/>
        <end position="239"/>
    </location>
</feature>
<evidence type="ECO:0000313" key="4">
    <source>
        <dbReference type="Proteomes" id="UP000076154"/>
    </source>
</evidence>
<dbReference type="OrthoDB" id="2013972at2759"/>
<feature type="compositionally biased region" description="Low complexity" evidence="1">
    <location>
        <begin position="612"/>
        <end position="624"/>
    </location>
</feature>
<feature type="compositionally biased region" description="Polar residues" evidence="1">
    <location>
        <begin position="861"/>
        <end position="871"/>
    </location>
</feature>
<gene>
    <name evidence="3" type="ORF">Hypma_000730</name>
</gene>
<dbReference type="Pfam" id="PF13649">
    <property type="entry name" value="Methyltransf_25"/>
    <property type="match status" value="1"/>
</dbReference>
<evidence type="ECO:0000313" key="3">
    <source>
        <dbReference type="EMBL" id="RDB17885.1"/>
    </source>
</evidence>
<organism evidence="3 4">
    <name type="scientific">Hypsizygus marmoreus</name>
    <name type="common">White beech mushroom</name>
    <name type="synonym">Agaricus marmoreus</name>
    <dbReference type="NCBI Taxonomy" id="39966"/>
    <lineage>
        <taxon>Eukaryota</taxon>
        <taxon>Fungi</taxon>
        <taxon>Dikarya</taxon>
        <taxon>Basidiomycota</taxon>
        <taxon>Agaricomycotina</taxon>
        <taxon>Agaricomycetes</taxon>
        <taxon>Agaricomycetidae</taxon>
        <taxon>Agaricales</taxon>
        <taxon>Tricholomatineae</taxon>
        <taxon>Lyophyllaceae</taxon>
        <taxon>Hypsizygus</taxon>
    </lineage>
</organism>
<feature type="region of interest" description="Disordered" evidence="1">
    <location>
        <begin position="221"/>
        <end position="332"/>
    </location>
</feature>
<dbReference type="InterPro" id="IPR029063">
    <property type="entry name" value="SAM-dependent_MTases_sf"/>
</dbReference>
<feature type="compositionally biased region" description="Polar residues" evidence="1">
    <location>
        <begin position="750"/>
        <end position="767"/>
    </location>
</feature>
<feature type="compositionally biased region" description="Low complexity" evidence="1">
    <location>
        <begin position="247"/>
        <end position="258"/>
    </location>
</feature>
<feature type="compositionally biased region" description="Polar residues" evidence="1">
    <location>
        <begin position="681"/>
        <end position="692"/>
    </location>
</feature>
<dbReference type="GO" id="GO:0008168">
    <property type="term" value="F:methyltransferase activity"/>
    <property type="evidence" value="ECO:0007669"/>
    <property type="project" value="TreeGrafter"/>
</dbReference>
<sequence>MTFLEPPGTPIDKPLPLLASTTDAPPSFPRSNTTPLWPRTASMESLSSSRSNRQSHAMGSAPMLKKRHSTYVLSQPQDRTMAPVPGVTPQRPLRNPARATTSLPGAHPKPKAISRPSTATGTREEVTPWELFPVPDPDAGPSAQLGGSSSPISVHARPSLTTGTVADVTPWELYPVRDPTGRSALITGLVEEVTPWELHPVPVSVPLRSTLSTGPVEEITPWELFPSPTYDESPSSATVNEKHSRSSPRVSTSSSNQSKSLAGLAHIRRRKSTSAKAIKARSNTLPGPSGRAAAVSGSGTIHASSSSKSKSTPPSKSAPTTPKLSHKTSTYPEVPPLIALPPAATNQHLPAVLHANLKFSTADRTIMEELKRNIRAREAQFIIKGMGATVGPDICCPGKKHHAYPPEEAPYPRNYEREVIDLDVWETSFCQDICESLTWHVFKTPPSKVLDLGCGTGTWILNCARSWKDSQFVGLDLVPLQPDLQYVGSSDLAARITWVHSNFLDGLPFPNDEFDFVHVKRIALGVPEDKWDSLFEEITRVMKPGGAFEMLEEDLFFPGKLLDDDSESESESDSEHRSSRHFSGRSTISHHHETVPDPSQITTSLWSEDGLPTTPTTTTTTTTTAFPRTPSRSNSPISPVVFNQQSEEDEAQELLAQVIIDYAVPSQVQKSDDTAEVPDTTPLTPSIRPQLQLSTPYGNRGQLSQPLKSKFTASAVSLIMSSVGSAAPPDSIFETAAEMKAKPRPRGYSLSASQHVSAKPSLSSTNEDFPKVPPLPLPKSTPLLLRTTPQPPVNPRDHSLLEAIYTQMLGSRFINLSPLALLGNSLSLYFKDVRTHPPIQHAFPPASTKVARPHRTKEKTTSLPETEYPTSDSDDARDAILPSPLPRSTKRSSRRVSSQSFDDQQPEPISEDNRYLNLRGLIHHSSPYITLDESRIAAFSPSSKAFPSKTGRSQRDSHLPNTTMHLDLRALNLHLALRAAEILACAESMWEWVLKYQIEANRKRSSRPSVRPFRSASIDTPPRKSFASVSSADSTDSFRDSILELTRDDFDSLLDKFDMDMQDKYSLGACLRDRFSWSVMDSVPTQERKNFETACDKWDKWELEQLAASSTHPYHTSSILSKPDPATTTSHSSSLHFSDNNDRSHGPPIGNDKKRRRASTSSSSTLLPPTRRLSRAMRVFVAWKS</sequence>
<feature type="compositionally biased region" description="Low complexity" evidence="1">
    <location>
        <begin position="1008"/>
        <end position="1017"/>
    </location>
</feature>
<feature type="region of interest" description="Disordered" evidence="1">
    <location>
        <begin position="1"/>
        <end position="124"/>
    </location>
</feature>
<feature type="region of interest" description="Disordered" evidence="1">
    <location>
        <begin position="668"/>
        <end position="692"/>
    </location>
</feature>
<feature type="region of interest" description="Disordered" evidence="1">
    <location>
        <begin position="561"/>
        <end position="639"/>
    </location>
</feature>
<dbReference type="PANTHER" id="PTHR43591:SF24">
    <property type="entry name" value="2-METHOXY-6-POLYPRENYL-1,4-BENZOQUINOL METHYLASE, MITOCHONDRIAL"/>
    <property type="match status" value="1"/>
</dbReference>
<evidence type="ECO:0000256" key="1">
    <source>
        <dbReference type="SAM" id="MobiDB-lite"/>
    </source>
</evidence>
<feature type="region of interest" description="Disordered" evidence="1">
    <location>
        <begin position="1008"/>
        <end position="1031"/>
    </location>
</feature>
<dbReference type="PANTHER" id="PTHR43591">
    <property type="entry name" value="METHYLTRANSFERASE"/>
    <property type="match status" value="1"/>
</dbReference>
<feature type="compositionally biased region" description="Polar residues" evidence="1">
    <location>
        <begin position="19"/>
        <end position="35"/>
    </location>
</feature>
<feature type="compositionally biased region" description="Polar residues" evidence="1">
    <location>
        <begin position="597"/>
        <end position="606"/>
    </location>
</feature>
<dbReference type="STRING" id="39966.A0A369JBT9"/>
<proteinExistence type="predicted"/>
<feature type="region of interest" description="Disordered" evidence="1">
    <location>
        <begin position="1112"/>
        <end position="1169"/>
    </location>
</feature>
<dbReference type="SUPFAM" id="SSF53335">
    <property type="entry name" value="S-adenosyl-L-methionine-dependent methyltransferases"/>
    <property type="match status" value="1"/>
</dbReference>
<accession>A0A369JBT9</accession>
<dbReference type="InParanoid" id="A0A369JBT9"/>
<feature type="region of interest" description="Disordered" evidence="1">
    <location>
        <begin position="942"/>
        <end position="961"/>
    </location>
</feature>
<dbReference type="Gene3D" id="3.40.50.150">
    <property type="entry name" value="Vaccinia Virus protein VP39"/>
    <property type="match status" value="1"/>
</dbReference>
<evidence type="ECO:0000259" key="2">
    <source>
        <dbReference type="Pfam" id="PF13649"/>
    </source>
</evidence>
<reference evidence="3" key="1">
    <citation type="submission" date="2018-04" db="EMBL/GenBank/DDBJ databases">
        <title>Whole genome sequencing of Hypsizygus marmoreus.</title>
        <authorList>
            <person name="Choi I.-G."/>
            <person name="Min B."/>
            <person name="Kim J.-G."/>
            <person name="Kim S."/>
            <person name="Oh Y.-L."/>
            <person name="Kong W.-S."/>
            <person name="Park H."/>
            <person name="Jeong J."/>
            <person name="Song E.-S."/>
        </authorList>
    </citation>
    <scope>NUCLEOTIDE SEQUENCE [LARGE SCALE GENOMIC DNA]</scope>
    <source>
        <strain evidence="3">51987-8</strain>
    </source>
</reference>
<dbReference type="InterPro" id="IPR041698">
    <property type="entry name" value="Methyltransf_25"/>
</dbReference>
<name>A0A369JBT9_HYPMA</name>
<comment type="caution">
    <text evidence="3">The sequence shown here is derived from an EMBL/GenBank/DDBJ whole genome shotgun (WGS) entry which is preliminary data.</text>
</comment>
<dbReference type="AlphaFoldDB" id="A0A369JBT9"/>
<dbReference type="Proteomes" id="UP000076154">
    <property type="component" value="Unassembled WGS sequence"/>
</dbReference>
<dbReference type="CDD" id="cd02440">
    <property type="entry name" value="AdoMet_MTases"/>
    <property type="match status" value="1"/>
</dbReference>
<keyword evidence="4" id="KW-1185">Reference proteome</keyword>
<feature type="domain" description="Methyltransferase" evidence="2">
    <location>
        <begin position="449"/>
        <end position="546"/>
    </location>
</feature>
<feature type="compositionally biased region" description="Low complexity" evidence="1">
    <location>
        <begin position="39"/>
        <end position="55"/>
    </location>
</feature>
<feature type="region of interest" description="Disordered" evidence="1">
    <location>
        <begin position="744"/>
        <end position="782"/>
    </location>
</feature>
<feature type="compositionally biased region" description="Low complexity" evidence="1">
    <location>
        <begin position="1159"/>
        <end position="1169"/>
    </location>
</feature>
<dbReference type="EMBL" id="LUEZ02000107">
    <property type="protein sequence ID" value="RDB17885.1"/>
    <property type="molecule type" value="Genomic_DNA"/>
</dbReference>
<protein>
    <recommendedName>
        <fullName evidence="2">Methyltransferase domain-containing protein</fullName>
    </recommendedName>
</protein>